<name>A0A8C5ACQ8_GADMO</name>
<feature type="compositionally biased region" description="Pro residues" evidence="9">
    <location>
        <begin position="544"/>
        <end position="565"/>
    </location>
</feature>
<dbReference type="SMART" id="SM00195">
    <property type="entry name" value="DSPc"/>
    <property type="match status" value="1"/>
</dbReference>
<dbReference type="PANTHER" id="PTHR45864:SF3">
    <property type="entry name" value="PROTEIN PHOSPHATASE SLINGSHOT HOMOLOG 2"/>
    <property type="match status" value="1"/>
</dbReference>
<dbReference type="CDD" id="cd14569">
    <property type="entry name" value="DSP_slingshot_2"/>
    <property type="match status" value="1"/>
</dbReference>
<feature type="domain" description="Tyrosine specific protein phosphatases" evidence="11">
    <location>
        <begin position="368"/>
        <end position="429"/>
    </location>
</feature>
<dbReference type="EC" id="3.1.3.16" evidence="3"/>
<feature type="compositionally biased region" description="Pro residues" evidence="9">
    <location>
        <begin position="578"/>
        <end position="591"/>
    </location>
</feature>
<feature type="compositionally biased region" description="Low complexity" evidence="9">
    <location>
        <begin position="706"/>
        <end position="719"/>
    </location>
</feature>
<keyword evidence="6" id="KW-0904">Protein phosphatase</keyword>
<evidence type="ECO:0000256" key="6">
    <source>
        <dbReference type="ARBA" id="ARBA00022912"/>
    </source>
</evidence>
<reference evidence="13" key="1">
    <citation type="submission" date="2025-08" db="UniProtKB">
        <authorList>
            <consortium name="Ensembl"/>
        </authorList>
    </citation>
    <scope>IDENTIFICATION</scope>
</reference>
<evidence type="ECO:0000256" key="7">
    <source>
        <dbReference type="ARBA" id="ARBA00023212"/>
    </source>
</evidence>
<feature type="compositionally biased region" description="Basic and acidic residues" evidence="9">
    <location>
        <begin position="986"/>
        <end position="996"/>
    </location>
</feature>
<dbReference type="GO" id="GO:0003779">
    <property type="term" value="F:actin binding"/>
    <property type="evidence" value="ECO:0007669"/>
    <property type="project" value="InterPro"/>
</dbReference>
<evidence type="ECO:0000259" key="11">
    <source>
        <dbReference type="PROSITE" id="PS50056"/>
    </source>
</evidence>
<feature type="compositionally biased region" description="Low complexity" evidence="9">
    <location>
        <begin position="621"/>
        <end position="631"/>
    </location>
</feature>
<accession>A0A8C5ACQ8</accession>
<dbReference type="PROSITE" id="PS50054">
    <property type="entry name" value="TYR_PHOSPHATASE_DUAL"/>
    <property type="match status" value="1"/>
</dbReference>
<feature type="compositionally biased region" description="Pro residues" evidence="9">
    <location>
        <begin position="873"/>
        <end position="882"/>
    </location>
</feature>
<evidence type="ECO:0000313" key="13">
    <source>
        <dbReference type="Ensembl" id="ENSGMOP00000028946.1"/>
    </source>
</evidence>
<evidence type="ECO:0000256" key="5">
    <source>
        <dbReference type="ARBA" id="ARBA00022801"/>
    </source>
</evidence>
<dbReference type="InterPro" id="IPR014876">
    <property type="entry name" value="DEK_C"/>
</dbReference>
<dbReference type="InterPro" id="IPR029021">
    <property type="entry name" value="Prot-tyrosine_phosphatase-like"/>
</dbReference>
<evidence type="ECO:0000256" key="1">
    <source>
        <dbReference type="ARBA" id="ARBA00004245"/>
    </source>
</evidence>
<organism evidence="13 14">
    <name type="scientific">Gadus morhua</name>
    <name type="common">Atlantic cod</name>
    <dbReference type="NCBI Taxonomy" id="8049"/>
    <lineage>
        <taxon>Eukaryota</taxon>
        <taxon>Metazoa</taxon>
        <taxon>Chordata</taxon>
        <taxon>Craniata</taxon>
        <taxon>Vertebrata</taxon>
        <taxon>Euteleostomi</taxon>
        <taxon>Actinopterygii</taxon>
        <taxon>Neopterygii</taxon>
        <taxon>Teleostei</taxon>
        <taxon>Neoteleostei</taxon>
        <taxon>Acanthomorphata</taxon>
        <taxon>Zeiogadaria</taxon>
        <taxon>Gadariae</taxon>
        <taxon>Gadiformes</taxon>
        <taxon>Gadoidei</taxon>
        <taxon>Gadidae</taxon>
        <taxon>Gadus</taxon>
    </lineage>
</organism>
<evidence type="ECO:0000313" key="14">
    <source>
        <dbReference type="Proteomes" id="UP000694546"/>
    </source>
</evidence>
<protein>
    <recommendedName>
        <fullName evidence="3">protein-serine/threonine phosphatase</fullName>
        <ecNumber evidence="3">3.1.3.16</ecNumber>
    </recommendedName>
</protein>
<dbReference type="PROSITE" id="PS51998">
    <property type="entry name" value="DEK_C"/>
    <property type="match status" value="1"/>
</dbReference>
<dbReference type="GO" id="GO:0004722">
    <property type="term" value="F:protein serine/threonine phosphatase activity"/>
    <property type="evidence" value="ECO:0007669"/>
    <property type="project" value="UniProtKB-EC"/>
</dbReference>
<feature type="compositionally biased region" description="Low complexity" evidence="9">
    <location>
        <begin position="1"/>
        <end position="24"/>
    </location>
</feature>
<comment type="similarity">
    <text evidence="2">Belongs to the protein-tyrosine phosphatase family.</text>
</comment>
<dbReference type="AlphaFoldDB" id="A0A8C5ACQ8"/>
<feature type="compositionally biased region" description="Low complexity" evidence="9">
    <location>
        <begin position="530"/>
        <end position="543"/>
    </location>
</feature>
<dbReference type="Pfam" id="PF00782">
    <property type="entry name" value="DSPc"/>
    <property type="match status" value="1"/>
</dbReference>
<proteinExistence type="inferred from homology"/>
<sequence>MALVTVQRSPTPSTSSSPCVSESGSGEEDRRSQPRSISESFLTVKGAAVFLPRGNGSTPSSASRFSQLRSKHAGDLQQHLQTMFTVLRPEDNIKLAVRLESSHPQVTRYMVVVSTNGRQDTEESLVLGMDFCPPESLTCSVGLVLPLWSDTRIHLDGDGGFSVSTETRVHVFKPVSVQAMWSALQSLHKACEVARCHNYFPGSLFLTWVSYYQSQVSSDQFRINEWNAMQDVQSHRADSPNLFSDVPTERERTERLIKNSLKEIMMQKDLENVTSKEIRTELEMSMTCNLREFKEYIDNEMIVILGQMDSPTEIFEHVYLGSEWNASNLEELQNSGVQYILNVTREIDNFFPGLFEYHNIRVYDEEATDLLAYWNETYKFISRAKKAGAKCLVHCKMGVSRSASTVIAYAMKEYGWDLERAFRYVKELRAVTKPNPSFMKQLEEYQGILLASKQRHNKLWRSHSDSDLSEHHEPLSKPSAHSLGPSDPHNQASSTAPTLEELLQPPGPSALGAAGPSQSTSLPDTGTLDACRTARPPALRPRGAPLPPCGTPPAPSAGPASPPLPHADGPLAPEEDPAGPPAEDPTGPPAEDPAGPLALLPPELSAAAVHERPPAPPSVQRLPPAAALSAEAPERPLEAPPLAPGRRGAEVPDEASPGRARRLSGLPSENGTPAPADATTDHINFFSAREKFQGLSQDGKPLGQSKGPLKEGQGPPLEEGPGDGQREEGRKDDTLRLQTIELKPPPPVSQSERPGQQDEGSEREAGEKAPSASAKEQESASDAPAPSKEEEGEEPDGAPLRRDWTRGSVKRVTQQLEQRMKREQDPPSAAPPPPPGSSCTRRRSQFPGGGCRGPAGGGPDRETPPLYLFAPVTPSPPPPPPALSALLLGPPPLLGGLPVPGRRDGAGLVGLGPARRRDGDEGDVGHAAGAGGLPAAGERQQVGARRRAEGPRGGGQDPAGGAHPPLADEALGLAGQAGLPGAAGQRAERVGPEGRLRGSSRRPQRGGPPPAARGQRRVQEEAAGPRLHLLGTAAPRPRPAAASRADRHGDQAAVWKNPALEEAEETEREQPVPHHVTHHVTPTTTPPDPLYHTT</sequence>
<feature type="compositionally biased region" description="Basic and acidic residues" evidence="9">
    <location>
        <begin position="724"/>
        <end position="735"/>
    </location>
</feature>
<dbReference type="SUPFAM" id="SSF52799">
    <property type="entry name" value="(Phosphotyrosine protein) phosphatases II"/>
    <property type="match status" value="1"/>
</dbReference>
<dbReference type="InterPro" id="IPR000387">
    <property type="entry name" value="Tyr_Pase_dom"/>
</dbReference>
<dbReference type="SUPFAM" id="SSF109715">
    <property type="entry name" value="DEK C-terminal domain"/>
    <property type="match status" value="1"/>
</dbReference>
<feature type="domain" description="Tyrosine-protein phosphatase" evidence="10">
    <location>
        <begin position="310"/>
        <end position="451"/>
    </location>
</feature>
<dbReference type="CDD" id="cd11652">
    <property type="entry name" value="SSH-N"/>
    <property type="match status" value="1"/>
</dbReference>
<evidence type="ECO:0000256" key="9">
    <source>
        <dbReference type="SAM" id="MobiDB-lite"/>
    </source>
</evidence>
<comment type="catalytic activity">
    <reaction evidence="8">
        <text>O-phospho-L-threonyl-[protein] + H2O = L-threonyl-[protein] + phosphate</text>
        <dbReference type="Rhea" id="RHEA:47004"/>
        <dbReference type="Rhea" id="RHEA-COMP:11060"/>
        <dbReference type="Rhea" id="RHEA-COMP:11605"/>
        <dbReference type="ChEBI" id="CHEBI:15377"/>
        <dbReference type="ChEBI" id="CHEBI:30013"/>
        <dbReference type="ChEBI" id="CHEBI:43474"/>
        <dbReference type="ChEBI" id="CHEBI:61977"/>
        <dbReference type="EC" id="3.1.3.16"/>
    </reaction>
</comment>
<reference evidence="13" key="2">
    <citation type="submission" date="2025-09" db="UniProtKB">
        <authorList>
            <consortium name="Ensembl"/>
        </authorList>
    </citation>
    <scope>IDENTIFICATION</scope>
</reference>
<keyword evidence="14" id="KW-1185">Reference proteome</keyword>
<dbReference type="Pfam" id="PF23040">
    <property type="entry name" value="PH_SSH1-like_1st"/>
    <property type="match status" value="1"/>
</dbReference>
<feature type="domain" description="DEK-C" evidence="12">
    <location>
        <begin position="251"/>
        <end position="306"/>
    </location>
</feature>
<dbReference type="Gene3D" id="3.90.190.10">
    <property type="entry name" value="Protein tyrosine phosphatase superfamily"/>
    <property type="match status" value="1"/>
</dbReference>
<comment type="subcellular location">
    <subcellularLocation>
        <location evidence="1">Cytoplasm</location>
        <location evidence="1">Cytoskeleton</location>
    </subcellularLocation>
</comment>
<evidence type="ECO:0000256" key="2">
    <source>
        <dbReference type="ARBA" id="ARBA00009580"/>
    </source>
</evidence>
<feature type="compositionally biased region" description="Low complexity" evidence="9">
    <location>
        <begin position="509"/>
        <end position="519"/>
    </location>
</feature>
<keyword evidence="4" id="KW-0963">Cytoplasm</keyword>
<dbReference type="InterPro" id="IPR043588">
    <property type="entry name" value="SSH-N"/>
</dbReference>
<dbReference type="InterPro" id="IPR000340">
    <property type="entry name" value="Dual-sp_phosphatase_cat-dom"/>
</dbReference>
<evidence type="ECO:0000256" key="3">
    <source>
        <dbReference type="ARBA" id="ARBA00013081"/>
    </source>
</evidence>
<evidence type="ECO:0000259" key="10">
    <source>
        <dbReference type="PROSITE" id="PS50054"/>
    </source>
</evidence>
<dbReference type="InterPro" id="IPR020422">
    <property type="entry name" value="TYR_PHOSPHATASE_DUAL_dom"/>
</dbReference>
<keyword evidence="5" id="KW-0378">Hydrolase</keyword>
<feature type="compositionally biased region" description="Low complexity" evidence="9">
    <location>
        <begin position="1033"/>
        <end position="1043"/>
    </location>
</feature>
<keyword evidence="7" id="KW-0206">Cytoskeleton</keyword>
<evidence type="ECO:0000259" key="12">
    <source>
        <dbReference type="PROSITE" id="PS51998"/>
    </source>
</evidence>
<dbReference type="PROSITE" id="PS00383">
    <property type="entry name" value="TYR_PHOSPHATASE_1"/>
    <property type="match status" value="1"/>
</dbReference>
<dbReference type="Ensembl" id="ENSGMOT00000067646.1">
    <property type="protein sequence ID" value="ENSGMOP00000028946.1"/>
    <property type="gene ID" value="ENSGMOG00000035033.1"/>
</dbReference>
<dbReference type="GO" id="GO:0005856">
    <property type="term" value="C:cytoskeleton"/>
    <property type="evidence" value="ECO:0007669"/>
    <property type="project" value="UniProtKB-SubCell"/>
</dbReference>
<dbReference type="PROSITE" id="PS50056">
    <property type="entry name" value="TYR_PHOSPHATASE_2"/>
    <property type="match status" value="1"/>
</dbReference>
<feature type="compositionally biased region" description="Gly residues" evidence="9">
    <location>
        <begin position="847"/>
        <end position="858"/>
    </location>
</feature>
<feature type="compositionally biased region" description="Low complexity" evidence="9">
    <location>
        <begin position="959"/>
        <end position="985"/>
    </location>
</feature>
<dbReference type="Pfam" id="PF08766">
    <property type="entry name" value="DEK_C"/>
    <property type="match status" value="1"/>
</dbReference>
<feature type="compositionally biased region" description="Basic and acidic residues" evidence="9">
    <location>
        <begin position="462"/>
        <end position="475"/>
    </location>
</feature>
<evidence type="ECO:0000256" key="4">
    <source>
        <dbReference type="ARBA" id="ARBA00022490"/>
    </source>
</evidence>
<dbReference type="Proteomes" id="UP000694546">
    <property type="component" value="Chromosome 7"/>
</dbReference>
<dbReference type="PANTHER" id="PTHR45864">
    <property type="entry name" value="SLINGSHOT PROTEIN PHOSPHATASE HOMOLOG"/>
    <property type="match status" value="1"/>
</dbReference>
<dbReference type="GeneTree" id="ENSGT00940000157430"/>
<dbReference type="InterPro" id="IPR016130">
    <property type="entry name" value="Tyr_Pase_AS"/>
</dbReference>
<evidence type="ECO:0000256" key="8">
    <source>
        <dbReference type="ARBA" id="ARBA00048336"/>
    </source>
</evidence>
<feature type="compositionally biased region" description="Low complexity" evidence="9">
    <location>
        <begin position="592"/>
        <end position="608"/>
    </location>
</feature>
<dbReference type="InterPro" id="IPR043587">
    <property type="entry name" value="Phosphatase_SSH-like"/>
</dbReference>
<feature type="region of interest" description="Disordered" evidence="9">
    <location>
        <begin position="460"/>
        <end position="1094"/>
    </location>
</feature>
<feature type="compositionally biased region" description="Pro residues" evidence="9">
    <location>
        <begin position="1084"/>
        <end position="1094"/>
    </location>
</feature>
<feature type="compositionally biased region" description="Polar residues" evidence="9">
    <location>
        <begin position="488"/>
        <end position="497"/>
    </location>
</feature>
<dbReference type="GO" id="GO:0030837">
    <property type="term" value="P:negative regulation of actin filament polymerization"/>
    <property type="evidence" value="ECO:0007669"/>
    <property type="project" value="InterPro"/>
</dbReference>
<feature type="region of interest" description="Disordered" evidence="9">
    <location>
        <begin position="1"/>
        <end position="38"/>
    </location>
</feature>
<feature type="compositionally biased region" description="Low complexity" evidence="9">
    <location>
        <begin position="883"/>
        <end position="900"/>
    </location>
</feature>